<dbReference type="GO" id="GO:0016020">
    <property type="term" value="C:membrane"/>
    <property type="evidence" value="ECO:0007669"/>
    <property type="project" value="InterPro"/>
</dbReference>
<evidence type="ECO:0000256" key="4">
    <source>
        <dbReference type="ARBA" id="ARBA00022989"/>
    </source>
</evidence>
<reference evidence="6 7" key="1">
    <citation type="submission" date="2020-09" db="EMBL/GenBank/DDBJ databases">
        <title>De no assembly of potato wild relative species, Solanum commersonii.</title>
        <authorList>
            <person name="Cho K."/>
        </authorList>
    </citation>
    <scope>NUCLEOTIDE SEQUENCE [LARGE SCALE GENOMIC DNA]</scope>
    <source>
        <strain evidence="6">LZ3.2</strain>
        <tissue evidence="6">Leaf</tissue>
    </source>
</reference>
<gene>
    <name evidence="6" type="ORF">H5410_046141</name>
</gene>
<evidence type="ECO:0000313" key="6">
    <source>
        <dbReference type="EMBL" id="KAG5585707.1"/>
    </source>
</evidence>
<dbReference type="Proteomes" id="UP000824120">
    <property type="component" value="Chromosome 9"/>
</dbReference>
<dbReference type="InterPro" id="IPR003591">
    <property type="entry name" value="Leu-rich_rpt_typical-subtyp"/>
</dbReference>
<keyword evidence="4" id="KW-1133">Transmembrane helix</keyword>
<evidence type="ECO:0000313" key="7">
    <source>
        <dbReference type="Proteomes" id="UP000824120"/>
    </source>
</evidence>
<name>A0A9J5XBF3_SOLCO</name>
<dbReference type="SUPFAM" id="SSF52058">
    <property type="entry name" value="L domain-like"/>
    <property type="match status" value="1"/>
</dbReference>
<proteinExistence type="predicted"/>
<organism evidence="6 7">
    <name type="scientific">Solanum commersonii</name>
    <name type="common">Commerson's wild potato</name>
    <name type="synonym">Commerson's nightshade</name>
    <dbReference type="NCBI Taxonomy" id="4109"/>
    <lineage>
        <taxon>Eukaryota</taxon>
        <taxon>Viridiplantae</taxon>
        <taxon>Streptophyta</taxon>
        <taxon>Embryophyta</taxon>
        <taxon>Tracheophyta</taxon>
        <taxon>Spermatophyta</taxon>
        <taxon>Magnoliopsida</taxon>
        <taxon>eudicotyledons</taxon>
        <taxon>Gunneridae</taxon>
        <taxon>Pentapetalae</taxon>
        <taxon>asterids</taxon>
        <taxon>lamiids</taxon>
        <taxon>Solanales</taxon>
        <taxon>Solanaceae</taxon>
        <taxon>Solanoideae</taxon>
        <taxon>Solaneae</taxon>
        <taxon>Solanum</taxon>
    </lineage>
</organism>
<accession>A0A9J5XBF3</accession>
<keyword evidence="1" id="KW-0433">Leucine-rich repeat</keyword>
<dbReference type="InterPro" id="IPR050216">
    <property type="entry name" value="LRR_domain-containing"/>
</dbReference>
<dbReference type="InterPro" id="IPR032675">
    <property type="entry name" value="LRR_dom_sf"/>
</dbReference>
<dbReference type="EMBL" id="JACXVP010000009">
    <property type="protein sequence ID" value="KAG5585707.1"/>
    <property type="molecule type" value="Genomic_DNA"/>
</dbReference>
<dbReference type="SMART" id="SM00369">
    <property type="entry name" value="LRR_TYP"/>
    <property type="match status" value="3"/>
</dbReference>
<keyword evidence="5" id="KW-0472">Membrane</keyword>
<protein>
    <submittedName>
        <fullName evidence="6">Uncharacterized protein</fullName>
    </submittedName>
</protein>
<dbReference type="OrthoDB" id="1668230at2759"/>
<dbReference type="PANTHER" id="PTHR48051:SF1">
    <property type="entry name" value="RAS SUPPRESSOR PROTEIN 1"/>
    <property type="match status" value="1"/>
</dbReference>
<dbReference type="Gene3D" id="3.80.10.10">
    <property type="entry name" value="Ribonuclease Inhibitor"/>
    <property type="match status" value="1"/>
</dbReference>
<dbReference type="GO" id="GO:0005737">
    <property type="term" value="C:cytoplasm"/>
    <property type="evidence" value="ECO:0007669"/>
    <property type="project" value="TreeGrafter"/>
</dbReference>
<dbReference type="SUPFAM" id="SSF90123">
    <property type="entry name" value="ABC transporter transmembrane region"/>
    <property type="match status" value="1"/>
</dbReference>
<evidence type="ECO:0000256" key="3">
    <source>
        <dbReference type="ARBA" id="ARBA00022737"/>
    </source>
</evidence>
<dbReference type="PANTHER" id="PTHR48051">
    <property type="match status" value="1"/>
</dbReference>
<sequence>MALLTTIGSLNALTKLNTRSNQIINLPDSFGKLINLTDIDLHANKLKSMPATFRNLINLIDLDSGLRLDYNQLKALPGVMGMLKHLEILTPHINIIKRLPTTMDNISQLREVDLDNFIHYMATFLSGFVVEFTPVWQIALVTHVVVPLIAGASRILEKFTPKLLYPGKDKSKNDQTNKMQFISVLMGTSFSASVRNHATHCIKTC</sequence>
<dbReference type="InterPro" id="IPR036640">
    <property type="entry name" value="ABC1_TM_sf"/>
</dbReference>
<evidence type="ECO:0000256" key="5">
    <source>
        <dbReference type="ARBA" id="ARBA00023136"/>
    </source>
</evidence>
<dbReference type="AlphaFoldDB" id="A0A9J5XBF3"/>
<evidence type="ECO:0000256" key="2">
    <source>
        <dbReference type="ARBA" id="ARBA00022692"/>
    </source>
</evidence>
<dbReference type="GO" id="GO:0005524">
    <property type="term" value="F:ATP binding"/>
    <property type="evidence" value="ECO:0007669"/>
    <property type="project" value="InterPro"/>
</dbReference>
<evidence type="ECO:0000256" key="1">
    <source>
        <dbReference type="ARBA" id="ARBA00022614"/>
    </source>
</evidence>
<keyword evidence="7" id="KW-1185">Reference proteome</keyword>
<keyword evidence="2" id="KW-0812">Transmembrane</keyword>
<keyword evidence="3" id="KW-0677">Repeat</keyword>
<comment type="caution">
    <text evidence="6">The sequence shown here is derived from an EMBL/GenBank/DDBJ whole genome shotgun (WGS) entry which is preliminary data.</text>
</comment>